<name>X1Q535_9ZZZZ</name>
<gene>
    <name evidence="2" type="ORF">S12H4_10434</name>
</gene>
<dbReference type="InterPro" id="IPR007577">
    <property type="entry name" value="GlycoTrfase_DXD_sugar-bd_CS"/>
</dbReference>
<reference evidence="2" key="1">
    <citation type="journal article" date="2014" name="Front. Microbiol.">
        <title>High frequency of phylogenetically diverse reductive dehalogenase-homologous genes in deep subseafloor sedimentary metagenomes.</title>
        <authorList>
            <person name="Kawai M."/>
            <person name="Futagami T."/>
            <person name="Toyoda A."/>
            <person name="Takaki Y."/>
            <person name="Nishi S."/>
            <person name="Hori S."/>
            <person name="Arai W."/>
            <person name="Tsubouchi T."/>
            <person name="Morono Y."/>
            <person name="Uchiyama I."/>
            <person name="Ito T."/>
            <person name="Fujiyama A."/>
            <person name="Inagaki F."/>
            <person name="Takami H."/>
        </authorList>
    </citation>
    <scope>NUCLEOTIDE SEQUENCE</scope>
    <source>
        <strain evidence="2">Expedition CK06-06</strain>
    </source>
</reference>
<evidence type="ECO:0000313" key="2">
    <source>
        <dbReference type="EMBL" id="GAI63343.1"/>
    </source>
</evidence>
<dbReference type="SUPFAM" id="SSF53448">
    <property type="entry name" value="Nucleotide-diphospho-sugar transferases"/>
    <property type="match status" value="1"/>
</dbReference>
<dbReference type="Pfam" id="PF04488">
    <property type="entry name" value="Gly_transf_sug"/>
    <property type="match status" value="1"/>
</dbReference>
<dbReference type="PANTHER" id="PTHR32385:SF15">
    <property type="entry name" value="INOSITOL PHOSPHOCERAMIDE MANNOSYLTRANSFERASE 1"/>
    <property type="match status" value="1"/>
</dbReference>
<dbReference type="AlphaFoldDB" id="X1Q535"/>
<sequence>MEKKWYLFFLLPVLYCTNNALQANSFITQTDEKSYPSPFIDNFHAAMSNSPRYVEKFANADPYWLGIKKLYNTYAIQDLRYAHAPRIPKIIHQIWLGSPFPEKYAYFQSTWQLHHPDWEYKLWTEKEIEEFGLTNKAAYDESTNYGQKSDIARYEILYRIGGLYVDTDFECFNNFDLFH</sequence>
<dbReference type="InterPro" id="IPR051706">
    <property type="entry name" value="Glycosyltransferase_domain"/>
</dbReference>
<dbReference type="PANTHER" id="PTHR32385">
    <property type="entry name" value="MANNOSYL PHOSPHORYLINOSITOL CERAMIDE SYNTHASE"/>
    <property type="match status" value="1"/>
</dbReference>
<comment type="caution">
    <text evidence="2">The sequence shown here is derived from an EMBL/GenBank/DDBJ whole genome shotgun (WGS) entry which is preliminary data.</text>
</comment>
<dbReference type="GO" id="GO:0000030">
    <property type="term" value="F:mannosyltransferase activity"/>
    <property type="evidence" value="ECO:0007669"/>
    <property type="project" value="TreeGrafter"/>
</dbReference>
<organism evidence="2">
    <name type="scientific">marine sediment metagenome</name>
    <dbReference type="NCBI Taxonomy" id="412755"/>
    <lineage>
        <taxon>unclassified sequences</taxon>
        <taxon>metagenomes</taxon>
        <taxon>ecological metagenomes</taxon>
    </lineage>
</organism>
<proteinExistence type="predicted"/>
<keyword evidence="1" id="KW-0808">Transferase</keyword>
<feature type="non-terminal residue" evidence="2">
    <location>
        <position position="179"/>
    </location>
</feature>
<evidence type="ECO:0000256" key="1">
    <source>
        <dbReference type="ARBA" id="ARBA00022679"/>
    </source>
</evidence>
<protein>
    <submittedName>
        <fullName evidence="2">Uncharacterized protein</fullName>
    </submittedName>
</protein>
<dbReference type="GO" id="GO:0016020">
    <property type="term" value="C:membrane"/>
    <property type="evidence" value="ECO:0007669"/>
    <property type="project" value="GOC"/>
</dbReference>
<dbReference type="InterPro" id="IPR029044">
    <property type="entry name" value="Nucleotide-diphossugar_trans"/>
</dbReference>
<dbReference type="EMBL" id="BARW01004461">
    <property type="protein sequence ID" value="GAI63343.1"/>
    <property type="molecule type" value="Genomic_DNA"/>
</dbReference>
<accession>X1Q535</accession>
<dbReference type="Gene3D" id="3.90.550.20">
    <property type="match status" value="1"/>
</dbReference>
<dbReference type="GO" id="GO:0051999">
    <property type="term" value="P:mannosyl-inositol phosphorylceramide biosynthetic process"/>
    <property type="evidence" value="ECO:0007669"/>
    <property type="project" value="TreeGrafter"/>
</dbReference>